<dbReference type="InterPro" id="IPR013083">
    <property type="entry name" value="Znf_RING/FYVE/PHD"/>
</dbReference>
<keyword evidence="1" id="KW-0479">Metal-binding</keyword>
<dbReference type="Proteomes" id="UP001244011">
    <property type="component" value="Unassembled WGS sequence"/>
</dbReference>
<evidence type="ECO:0000313" key="8">
    <source>
        <dbReference type="EMBL" id="KAK1766767.1"/>
    </source>
</evidence>
<evidence type="ECO:0000256" key="6">
    <source>
        <dbReference type="SAM" id="MobiDB-lite"/>
    </source>
</evidence>
<dbReference type="SUPFAM" id="SSF57850">
    <property type="entry name" value="RING/U-box"/>
    <property type="match status" value="1"/>
</dbReference>
<reference evidence="8" key="1">
    <citation type="submission" date="2023-06" db="EMBL/GenBank/DDBJ databases">
        <title>Genome-scale phylogeny and comparative genomics of the fungal order Sordariales.</title>
        <authorList>
            <consortium name="Lawrence Berkeley National Laboratory"/>
            <person name="Hensen N."/>
            <person name="Bonometti L."/>
            <person name="Westerberg I."/>
            <person name="Brannstrom I.O."/>
            <person name="Guillou S."/>
            <person name="Cros-Aarteil S."/>
            <person name="Calhoun S."/>
            <person name="Haridas S."/>
            <person name="Kuo A."/>
            <person name="Mondo S."/>
            <person name="Pangilinan J."/>
            <person name="Riley R."/>
            <person name="Labutti K."/>
            <person name="Andreopoulos B."/>
            <person name="Lipzen A."/>
            <person name="Chen C."/>
            <person name="Yanf M."/>
            <person name="Daum C."/>
            <person name="Ng V."/>
            <person name="Clum A."/>
            <person name="Steindorff A."/>
            <person name="Ohm R."/>
            <person name="Martin F."/>
            <person name="Silar P."/>
            <person name="Natvig D."/>
            <person name="Lalanne C."/>
            <person name="Gautier V."/>
            <person name="Ament-Velasquez S.L."/>
            <person name="Kruys A."/>
            <person name="Hutchinson M.I."/>
            <person name="Powell A.J."/>
            <person name="Barry K."/>
            <person name="Miller A.N."/>
            <person name="Grigoriev I.V."/>
            <person name="Debuchy R."/>
            <person name="Gladieux P."/>
            <person name="Thoren M.H."/>
            <person name="Johannesson H."/>
        </authorList>
    </citation>
    <scope>NUCLEOTIDE SEQUENCE</scope>
    <source>
        <strain evidence="8">8032-3</strain>
    </source>
</reference>
<dbReference type="AlphaFoldDB" id="A0AAJ0FGM5"/>
<feature type="compositionally biased region" description="Polar residues" evidence="6">
    <location>
        <begin position="372"/>
        <end position="384"/>
    </location>
</feature>
<dbReference type="PANTHER" id="PTHR14305:SF0">
    <property type="entry name" value="E3 UBIQUITIN-PROTEIN LIGASE CCNB1IP1"/>
    <property type="match status" value="1"/>
</dbReference>
<dbReference type="GeneID" id="85311224"/>
<dbReference type="GO" id="GO:0007131">
    <property type="term" value="P:reciprocal meiotic recombination"/>
    <property type="evidence" value="ECO:0007669"/>
    <property type="project" value="InterPro"/>
</dbReference>
<dbReference type="RefSeq" id="XP_060282980.1">
    <property type="nucleotide sequence ID" value="XM_060428037.1"/>
</dbReference>
<evidence type="ECO:0000313" key="9">
    <source>
        <dbReference type="Proteomes" id="UP001244011"/>
    </source>
</evidence>
<feature type="region of interest" description="Disordered" evidence="6">
    <location>
        <begin position="248"/>
        <end position="278"/>
    </location>
</feature>
<feature type="region of interest" description="Disordered" evidence="6">
    <location>
        <begin position="300"/>
        <end position="342"/>
    </location>
</feature>
<organism evidence="8 9">
    <name type="scientific">Phialemonium atrogriseum</name>
    <dbReference type="NCBI Taxonomy" id="1093897"/>
    <lineage>
        <taxon>Eukaryota</taxon>
        <taxon>Fungi</taxon>
        <taxon>Dikarya</taxon>
        <taxon>Ascomycota</taxon>
        <taxon>Pezizomycotina</taxon>
        <taxon>Sordariomycetes</taxon>
        <taxon>Sordariomycetidae</taxon>
        <taxon>Cephalothecales</taxon>
        <taxon>Cephalothecaceae</taxon>
        <taxon>Phialemonium</taxon>
    </lineage>
</organism>
<accession>A0AAJ0FGM5</accession>
<evidence type="ECO:0000256" key="2">
    <source>
        <dbReference type="ARBA" id="ARBA00022771"/>
    </source>
</evidence>
<feature type="coiled-coil region" evidence="5">
    <location>
        <begin position="124"/>
        <end position="186"/>
    </location>
</feature>
<evidence type="ECO:0000259" key="7">
    <source>
        <dbReference type="PROSITE" id="PS50089"/>
    </source>
</evidence>
<evidence type="ECO:0000256" key="5">
    <source>
        <dbReference type="SAM" id="Coils"/>
    </source>
</evidence>
<sequence length="390" mass="43051">MEQHLRCNNLRCRKELCERALVTTCSHIYCLDCAKGCGLTSQDLQPSRTCPACRSQLPNPDDVVISNLHPTEDYKTSVLSGLSPNIIMECSGKALSFWAYQMTQEIVYQEYLGKTLSERYSTVSLDLKQVVNEANSHIANLENKLAGLTIDMDKMRHKNEEVGQALREKNKKLMQTQELYDKLKRKAMIGEMQDAASDAVNSNLEAAAAAVVMHSDHLTQPGLYEPQLTSPRHNPLITERTERMFGTSNSVRGHPRHQNPDAGWAKPQGQHLDIPLTPSTHRQRVGNAASLGLSTVPGLVAGTRLPTPSSARDIRQPAPSSHYSGFHNPPSFPGVGLSSGLKTGHGMVHQGADSQGRFHARPRVIHRPTPIQPHQSFMQQQNPQGRDGLG</sequence>
<dbReference type="GO" id="GO:0061630">
    <property type="term" value="F:ubiquitin protein ligase activity"/>
    <property type="evidence" value="ECO:0007669"/>
    <property type="project" value="InterPro"/>
</dbReference>
<dbReference type="PANTHER" id="PTHR14305">
    <property type="entry name" value="E3 UBIQUITIN-PROTEIN LIGASE CCNB1IP1"/>
    <property type="match status" value="1"/>
</dbReference>
<evidence type="ECO:0000256" key="1">
    <source>
        <dbReference type="ARBA" id="ARBA00022723"/>
    </source>
</evidence>
<evidence type="ECO:0000256" key="3">
    <source>
        <dbReference type="ARBA" id="ARBA00022833"/>
    </source>
</evidence>
<name>A0AAJ0FGM5_9PEZI</name>
<dbReference type="InterPro" id="IPR042448">
    <property type="entry name" value="CCNB1IP1"/>
</dbReference>
<dbReference type="GO" id="GO:0008270">
    <property type="term" value="F:zinc ion binding"/>
    <property type="evidence" value="ECO:0007669"/>
    <property type="project" value="UniProtKB-KW"/>
</dbReference>
<dbReference type="Gene3D" id="3.30.40.10">
    <property type="entry name" value="Zinc/RING finger domain, C3HC4 (zinc finger)"/>
    <property type="match status" value="1"/>
</dbReference>
<keyword evidence="9" id="KW-1185">Reference proteome</keyword>
<keyword evidence="2 4" id="KW-0863">Zinc-finger</keyword>
<comment type="caution">
    <text evidence="8">The sequence shown here is derived from an EMBL/GenBank/DDBJ whole genome shotgun (WGS) entry which is preliminary data.</text>
</comment>
<evidence type="ECO:0000256" key="4">
    <source>
        <dbReference type="PROSITE-ProRule" id="PRU00175"/>
    </source>
</evidence>
<dbReference type="InterPro" id="IPR001841">
    <property type="entry name" value="Znf_RING"/>
</dbReference>
<dbReference type="GO" id="GO:0000795">
    <property type="term" value="C:synaptonemal complex"/>
    <property type="evidence" value="ECO:0007669"/>
    <property type="project" value="InterPro"/>
</dbReference>
<feature type="domain" description="RING-type" evidence="7">
    <location>
        <begin position="12"/>
        <end position="54"/>
    </location>
</feature>
<keyword evidence="5" id="KW-0175">Coiled coil</keyword>
<dbReference type="EMBL" id="MU839010">
    <property type="protein sequence ID" value="KAK1766767.1"/>
    <property type="molecule type" value="Genomic_DNA"/>
</dbReference>
<proteinExistence type="predicted"/>
<feature type="region of interest" description="Disordered" evidence="6">
    <location>
        <begin position="368"/>
        <end position="390"/>
    </location>
</feature>
<dbReference type="PROSITE" id="PS00518">
    <property type="entry name" value="ZF_RING_1"/>
    <property type="match status" value="1"/>
</dbReference>
<dbReference type="PROSITE" id="PS50089">
    <property type="entry name" value="ZF_RING_2"/>
    <property type="match status" value="1"/>
</dbReference>
<keyword evidence="3" id="KW-0862">Zinc</keyword>
<dbReference type="InterPro" id="IPR017907">
    <property type="entry name" value="Znf_RING_CS"/>
</dbReference>
<protein>
    <recommendedName>
        <fullName evidence="7">RING-type domain-containing protein</fullName>
    </recommendedName>
</protein>
<gene>
    <name evidence="8" type="ORF">QBC33DRAFT_540151</name>
</gene>